<gene>
    <name evidence="3" type="ORF">TSUD_242130</name>
</gene>
<name>A0A2Z6MEB5_TRISU</name>
<evidence type="ECO:0000259" key="2">
    <source>
        <dbReference type="Pfam" id="PF04195"/>
    </source>
</evidence>
<proteinExistence type="predicted"/>
<dbReference type="Pfam" id="PF04195">
    <property type="entry name" value="Transposase_28"/>
    <property type="match status" value="1"/>
</dbReference>
<feature type="region of interest" description="Disordered" evidence="1">
    <location>
        <begin position="280"/>
        <end position="302"/>
    </location>
</feature>
<organism evidence="3 4">
    <name type="scientific">Trifolium subterraneum</name>
    <name type="common">Subterranean clover</name>
    <dbReference type="NCBI Taxonomy" id="3900"/>
    <lineage>
        <taxon>Eukaryota</taxon>
        <taxon>Viridiplantae</taxon>
        <taxon>Streptophyta</taxon>
        <taxon>Embryophyta</taxon>
        <taxon>Tracheophyta</taxon>
        <taxon>Spermatophyta</taxon>
        <taxon>Magnoliopsida</taxon>
        <taxon>eudicotyledons</taxon>
        <taxon>Gunneridae</taxon>
        <taxon>Pentapetalae</taxon>
        <taxon>rosids</taxon>
        <taxon>fabids</taxon>
        <taxon>Fabales</taxon>
        <taxon>Fabaceae</taxon>
        <taxon>Papilionoideae</taxon>
        <taxon>50 kb inversion clade</taxon>
        <taxon>NPAAA clade</taxon>
        <taxon>Hologalegina</taxon>
        <taxon>IRL clade</taxon>
        <taxon>Trifolieae</taxon>
        <taxon>Trifolium</taxon>
    </lineage>
</organism>
<dbReference type="Proteomes" id="UP000242715">
    <property type="component" value="Unassembled WGS sequence"/>
</dbReference>
<evidence type="ECO:0000256" key="1">
    <source>
        <dbReference type="SAM" id="MobiDB-lite"/>
    </source>
</evidence>
<accession>A0A2Z6MEB5</accession>
<dbReference type="EMBL" id="DF973231">
    <property type="protein sequence ID" value="GAU21490.1"/>
    <property type="molecule type" value="Genomic_DNA"/>
</dbReference>
<protein>
    <recommendedName>
        <fullName evidence="2">Transposase (putative) gypsy type domain-containing protein</fullName>
    </recommendedName>
</protein>
<evidence type="ECO:0000313" key="4">
    <source>
        <dbReference type="Proteomes" id="UP000242715"/>
    </source>
</evidence>
<dbReference type="AlphaFoldDB" id="A0A2Z6MEB5"/>
<keyword evidence="4" id="KW-1185">Reference proteome</keyword>
<sequence length="320" mass="35520">MAVNASDFESDSSSGDDNDCVVISPSAFTPKNPNNRALIVVDSISTISTSMEVSSRFTTPEIVATFRKAIKLSGSKNESHIMTNLMLKIMNIAPSQLHPNSWAFMKAFEVVCHYLDVIPTVGVFFCFFQIKNVSPHSLISLSSQANWGRFSLYASNFKNYQDTFLRFRCGEGLSDLLFENSGEPLFPFYWSSSSRLIRGTKMENLNEYERETVKFLATFNVMSSSDLLARETNLESLGEYMSSMSNLSVEERAACVLKAREQKLKAVAASMDPLSQLVIDESTTKGSKRKNKEEPGRVSVFVPNKGGNAVVEDQVGLNVN</sequence>
<feature type="domain" description="Transposase (putative) gypsy type" evidence="2">
    <location>
        <begin position="86"/>
        <end position="131"/>
    </location>
</feature>
<evidence type="ECO:0000313" key="3">
    <source>
        <dbReference type="EMBL" id="GAU21490.1"/>
    </source>
</evidence>
<reference evidence="4" key="1">
    <citation type="journal article" date="2017" name="Front. Plant Sci.">
        <title>Climate Clever Clovers: New Paradigm to Reduce the Environmental Footprint of Ruminants by Breeding Low Methanogenic Forages Utilizing Haplotype Variation.</title>
        <authorList>
            <person name="Kaur P."/>
            <person name="Appels R."/>
            <person name="Bayer P.E."/>
            <person name="Keeble-Gagnere G."/>
            <person name="Wang J."/>
            <person name="Hirakawa H."/>
            <person name="Shirasawa K."/>
            <person name="Vercoe P."/>
            <person name="Stefanova K."/>
            <person name="Durmic Z."/>
            <person name="Nichols P."/>
            <person name="Revell C."/>
            <person name="Isobe S.N."/>
            <person name="Edwards D."/>
            <person name="Erskine W."/>
        </authorList>
    </citation>
    <scope>NUCLEOTIDE SEQUENCE [LARGE SCALE GENOMIC DNA]</scope>
    <source>
        <strain evidence="4">cv. Daliak</strain>
    </source>
</reference>
<dbReference type="OrthoDB" id="1436751at2759"/>
<dbReference type="InterPro" id="IPR007321">
    <property type="entry name" value="Transposase_28"/>
</dbReference>